<feature type="domain" description="PAS" evidence="7">
    <location>
        <begin position="657"/>
        <end position="727"/>
    </location>
</feature>
<keyword evidence="10" id="KW-1185">Reference proteome</keyword>
<dbReference type="InterPro" id="IPR013655">
    <property type="entry name" value="PAS_fold_3"/>
</dbReference>
<evidence type="ECO:0000259" key="8">
    <source>
        <dbReference type="PROSITE" id="PS50113"/>
    </source>
</evidence>
<evidence type="ECO:0000256" key="2">
    <source>
        <dbReference type="ARBA" id="ARBA00012438"/>
    </source>
</evidence>
<dbReference type="Gene3D" id="3.30.450.20">
    <property type="entry name" value="PAS domain"/>
    <property type="match status" value="8"/>
</dbReference>
<dbReference type="Pfam" id="PF13426">
    <property type="entry name" value="PAS_9"/>
    <property type="match status" value="1"/>
</dbReference>
<feature type="domain" description="Histidine kinase" evidence="6">
    <location>
        <begin position="1048"/>
        <end position="1261"/>
    </location>
</feature>
<dbReference type="PROSITE" id="PS50113">
    <property type="entry name" value="PAC"/>
    <property type="match status" value="4"/>
</dbReference>
<dbReference type="InterPro" id="IPR036890">
    <property type="entry name" value="HATPase_C_sf"/>
</dbReference>
<dbReference type="NCBIfam" id="TIGR00229">
    <property type="entry name" value="sensory_box"/>
    <property type="match status" value="4"/>
</dbReference>
<reference evidence="10" key="1">
    <citation type="journal article" date="2019" name="Int. J. Syst. Evol. Microbiol.">
        <title>The Global Catalogue of Microorganisms (GCM) 10K type strain sequencing project: providing services to taxonomists for standard genome sequencing and annotation.</title>
        <authorList>
            <consortium name="The Broad Institute Genomics Platform"/>
            <consortium name="The Broad Institute Genome Sequencing Center for Infectious Disease"/>
            <person name="Wu L."/>
            <person name="Ma J."/>
        </authorList>
    </citation>
    <scope>NUCLEOTIDE SEQUENCE [LARGE SCALE GENOMIC DNA]</scope>
    <source>
        <strain evidence="10">KCTC 52924</strain>
    </source>
</reference>
<evidence type="ECO:0000256" key="5">
    <source>
        <dbReference type="ARBA" id="ARBA00022777"/>
    </source>
</evidence>
<dbReference type="PRINTS" id="PR00344">
    <property type="entry name" value="BCTRLSENSOR"/>
</dbReference>
<gene>
    <name evidence="9" type="ORF">ACFS1K_01925</name>
</gene>
<organism evidence="9 10">
    <name type="scientific">Arenibacter antarcticus</name>
    <dbReference type="NCBI Taxonomy" id="2040469"/>
    <lineage>
        <taxon>Bacteria</taxon>
        <taxon>Pseudomonadati</taxon>
        <taxon>Bacteroidota</taxon>
        <taxon>Flavobacteriia</taxon>
        <taxon>Flavobacteriales</taxon>
        <taxon>Flavobacteriaceae</taxon>
        <taxon>Arenibacter</taxon>
    </lineage>
</organism>
<dbReference type="SMART" id="SM00086">
    <property type="entry name" value="PAC"/>
    <property type="match status" value="6"/>
</dbReference>
<dbReference type="PROSITE" id="PS50109">
    <property type="entry name" value="HIS_KIN"/>
    <property type="match status" value="1"/>
</dbReference>
<feature type="domain" description="PAS" evidence="7">
    <location>
        <begin position="911"/>
        <end position="981"/>
    </location>
</feature>
<dbReference type="InterPro" id="IPR052162">
    <property type="entry name" value="Sensor_kinase/Photoreceptor"/>
</dbReference>
<dbReference type="Proteomes" id="UP001597532">
    <property type="component" value="Unassembled WGS sequence"/>
</dbReference>
<evidence type="ECO:0000256" key="3">
    <source>
        <dbReference type="ARBA" id="ARBA00022553"/>
    </source>
</evidence>
<dbReference type="PANTHER" id="PTHR43304">
    <property type="entry name" value="PHYTOCHROME-LIKE PROTEIN CPH1"/>
    <property type="match status" value="1"/>
</dbReference>
<dbReference type="SMART" id="SM00387">
    <property type="entry name" value="HATPase_c"/>
    <property type="match status" value="1"/>
</dbReference>
<dbReference type="PROSITE" id="PS50112">
    <property type="entry name" value="PAS"/>
    <property type="match status" value="4"/>
</dbReference>
<accession>A0ABW5VA36</accession>
<feature type="domain" description="PAC" evidence="8">
    <location>
        <begin position="985"/>
        <end position="1037"/>
    </location>
</feature>
<feature type="domain" description="PAS" evidence="7">
    <location>
        <begin position="403"/>
        <end position="473"/>
    </location>
</feature>
<dbReference type="InterPro" id="IPR004358">
    <property type="entry name" value="Sig_transdc_His_kin-like_C"/>
</dbReference>
<dbReference type="InterPro" id="IPR000700">
    <property type="entry name" value="PAS-assoc_C"/>
</dbReference>
<evidence type="ECO:0000256" key="4">
    <source>
        <dbReference type="ARBA" id="ARBA00022679"/>
    </source>
</evidence>
<name>A0ABW5VA36_9FLAO</name>
<feature type="domain" description="PAC" evidence="8">
    <location>
        <begin position="222"/>
        <end position="275"/>
    </location>
</feature>
<keyword evidence="3" id="KW-0597">Phosphoprotein</keyword>
<dbReference type="EMBL" id="JBHUOK010000004">
    <property type="protein sequence ID" value="MFD2788514.1"/>
    <property type="molecule type" value="Genomic_DNA"/>
</dbReference>
<dbReference type="RefSeq" id="WP_251807099.1">
    <property type="nucleotide sequence ID" value="NZ_CP166679.1"/>
</dbReference>
<feature type="domain" description="PAS" evidence="7">
    <location>
        <begin position="146"/>
        <end position="219"/>
    </location>
</feature>
<evidence type="ECO:0000259" key="7">
    <source>
        <dbReference type="PROSITE" id="PS50112"/>
    </source>
</evidence>
<dbReference type="InterPro" id="IPR005467">
    <property type="entry name" value="His_kinase_dom"/>
</dbReference>
<dbReference type="InterPro" id="IPR035965">
    <property type="entry name" value="PAS-like_dom_sf"/>
</dbReference>
<keyword evidence="4" id="KW-0808">Transferase</keyword>
<comment type="caution">
    <text evidence="9">The sequence shown here is derived from an EMBL/GenBank/DDBJ whole genome shotgun (WGS) entry which is preliminary data.</text>
</comment>
<dbReference type="InterPro" id="IPR000014">
    <property type="entry name" value="PAS"/>
</dbReference>
<dbReference type="SMART" id="SM00091">
    <property type="entry name" value="PAS"/>
    <property type="match status" value="7"/>
</dbReference>
<feature type="domain" description="PAC" evidence="8">
    <location>
        <begin position="731"/>
        <end position="783"/>
    </location>
</feature>
<sequence length="1262" mass="146024">MNGLQEEFNALTENESLFFNLMGQDILDGLWYWNLENPKHGFLNTKLWQLLGFDPVPTQQQTFDWYSLINQENLQIIIDAYHSHLSDPKTYPFNVDIECKHKAGHTIALNLKGAIVYDEFTKTNRLLGIAICLDKYVESGKQLKQKKERFKNVIKGANLGIWEGNLNTGEVICNERWAEMIGYTLAELPPITIEVFYDFVHPDDKKAIQLCLDNHIEKRELYELEFRMRHKDGQWIWVLCKGEITKYDDKGYPKVVSGMHYDITHRKTSELLLTKYKDLLERSNEAANIGHWEVDLQRNSIFWSKMTRQIHGVTADFKPTLERGLEFIVDDESRAHIQTLFEEATLRPMEFKELIKIKPNNGDVKWVCLSGLSEFLNGQCIRLYGLLQDVDQIEKSQLKVILKEEQFRQTFNHSAVGMAFLSKENRLLQANASFCNILGYSEAELQQIDLAAISHSGDLELNRGCIEKLLQGKRQHLRMDYRFIHKKGSVIWTNTTLSVIYNEEGEVIHYISQVLDITERKQNEMVLQHNAALIGRINDAAQIGIWELDMATNTAQWSSLIKEMAGVPEDYSPALDDIFSYFKEGENREIMRNAMKLAMEEGEDFNHVLQVVNTAGRTFWSRIIGISDFKNGKCTKLYGFFQDVDKETQAAHELAVKEEELRLTFEHSPFGMAVIDLKGKLQKSNIRTTAILGYSEEELRKLSFFDITHPDDLEETENLMSQLMDRKRDFYTLEKRYIHKKGHIIWAHVSLSAVKNEKGEYLHFVSQIEDITERKKNELLLLNYKDRLEQSHIIGKLGSWEIDPETKMVEWSDNLKRILEADNYQPHSLDFSILNFVQEKDRKALTNAIQYAIDYGEKFDFEIEIITMVKNLKWMRMIGVPEFKNGRCVRLAGLIQDINESKIMQLNLGFSEEIFRRTFEDAAIGMMVINLEGELQKVNPRICEILGYSEMDLLKKSIFQLTHPEERETTFNLFEEIAVGKRENFRIEKRYIHADGKYVWVQIALAAVRNDSGEFTHLVSQIQDISDKKMLTDNLSEHNNRLINFAHIVSHNLRSHTSNISMLLDLAQQDYPRVVKNEYYKNVKQVSENMNETINHLNEIVEINSKVSSTLSFQNLLKNVKNAVKSTEPLAKQSGSAIEIHVDKDLKVLVVHAYLESVILNLLTNAMKYRSLDRAHKIIISAGIDGDFVFLSIKDNGLGIDLERYGSKIFGMYKTFHEHPDARGIGLFLCKNQVEAMGGKIEVESEVDKGANFTTYFRHENN</sequence>
<evidence type="ECO:0000256" key="1">
    <source>
        <dbReference type="ARBA" id="ARBA00000085"/>
    </source>
</evidence>
<feature type="domain" description="PAC" evidence="8">
    <location>
        <begin position="477"/>
        <end position="529"/>
    </location>
</feature>
<comment type="catalytic activity">
    <reaction evidence="1">
        <text>ATP + protein L-histidine = ADP + protein N-phospho-L-histidine.</text>
        <dbReference type="EC" id="2.7.13.3"/>
    </reaction>
</comment>
<dbReference type="Gene3D" id="3.30.565.10">
    <property type="entry name" value="Histidine kinase-like ATPase, C-terminal domain"/>
    <property type="match status" value="1"/>
</dbReference>
<dbReference type="SUPFAM" id="SSF55874">
    <property type="entry name" value="ATPase domain of HSP90 chaperone/DNA topoisomerase II/histidine kinase"/>
    <property type="match status" value="1"/>
</dbReference>
<evidence type="ECO:0000313" key="9">
    <source>
        <dbReference type="EMBL" id="MFD2788514.1"/>
    </source>
</evidence>
<dbReference type="PANTHER" id="PTHR43304:SF1">
    <property type="entry name" value="PAC DOMAIN-CONTAINING PROTEIN"/>
    <property type="match status" value="1"/>
</dbReference>
<evidence type="ECO:0000313" key="10">
    <source>
        <dbReference type="Proteomes" id="UP001597532"/>
    </source>
</evidence>
<dbReference type="CDD" id="cd00130">
    <property type="entry name" value="PAS"/>
    <property type="match status" value="5"/>
</dbReference>
<dbReference type="Pfam" id="PF08447">
    <property type="entry name" value="PAS_3"/>
    <property type="match status" value="3"/>
</dbReference>
<dbReference type="EC" id="2.7.13.3" evidence="2"/>
<dbReference type="InterPro" id="IPR003594">
    <property type="entry name" value="HATPase_dom"/>
</dbReference>
<dbReference type="Pfam" id="PF02518">
    <property type="entry name" value="HATPase_c"/>
    <property type="match status" value="1"/>
</dbReference>
<evidence type="ECO:0000259" key="6">
    <source>
        <dbReference type="PROSITE" id="PS50109"/>
    </source>
</evidence>
<dbReference type="InterPro" id="IPR001610">
    <property type="entry name" value="PAC"/>
</dbReference>
<protein>
    <recommendedName>
        <fullName evidence="2">histidine kinase</fullName>
        <ecNumber evidence="2">2.7.13.3</ecNumber>
    </recommendedName>
</protein>
<dbReference type="SUPFAM" id="SSF55785">
    <property type="entry name" value="PYP-like sensor domain (PAS domain)"/>
    <property type="match status" value="7"/>
</dbReference>
<keyword evidence="5" id="KW-0418">Kinase</keyword>
<proteinExistence type="predicted"/>